<gene>
    <name evidence="2" type="ORF">SAMN05421541_13523</name>
</gene>
<protein>
    <recommendedName>
        <fullName evidence="4">YbaB/EbfC DNA-binding family protein</fullName>
    </recommendedName>
</protein>
<accession>A0A1I2MX33</accession>
<dbReference type="RefSeq" id="WP_093622258.1">
    <property type="nucleotide sequence ID" value="NZ_BOMT01000084.1"/>
</dbReference>
<dbReference type="InterPro" id="IPR036894">
    <property type="entry name" value="YbaB-like_sf"/>
</dbReference>
<dbReference type="STRING" id="35752.SAMN05421541_13523"/>
<dbReference type="Gene3D" id="3.30.1310.10">
    <property type="entry name" value="Nucleoid-associated protein YbaB-like domain"/>
    <property type="match status" value="1"/>
</dbReference>
<reference evidence="2 3" key="1">
    <citation type="submission" date="2016-10" db="EMBL/GenBank/DDBJ databases">
        <authorList>
            <person name="de Groot N.N."/>
        </authorList>
    </citation>
    <scope>NUCLEOTIDE SEQUENCE [LARGE SCALE GENOMIC DNA]</scope>
    <source>
        <strain evidence="2 3">DSM 43019</strain>
    </source>
</reference>
<feature type="region of interest" description="Disordered" evidence="1">
    <location>
        <begin position="124"/>
        <end position="168"/>
    </location>
</feature>
<dbReference type="EMBL" id="FONV01000035">
    <property type="protein sequence ID" value="SFF96042.1"/>
    <property type="molecule type" value="Genomic_DNA"/>
</dbReference>
<evidence type="ECO:0008006" key="4">
    <source>
        <dbReference type="Google" id="ProtNLM"/>
    </source>
</evidence>
<dbReference type="OrthoDB" id="3695809at2"/>
<keyword evidence="3" id="KW-1185">Reference proteome</keyword>
<dbReference type="AlphaFoldDB" id="A0A1I2MX33"/>
<organism evidence="2 3">
    <name type="scientific">Actinoplanes philippinensis</name>
    <dbReference type="NCBI Taxonomy" id="35752"/>
    <lineage>
        <taxon>Bacteria</taxon>
        <taxon>Bacillati</taxon>
        <taxon>Actinomycetota</taxon>
        <taxon>Actinomycetes</taxon>
        <taxon>Micromonosporales</taxon>
        <taxon>Micromonosporaceae</taxon>
        <taxon>Actinoplanes</taxon>
    </lineage>
</organism>
<sequence length="168" mass="16869">MFDGRSLGDDQRLIDEWRDVIEKRAAQSRELEARLAQLSGTARSPDGLVAVTVGPAGDLAALELGEGIRRRAAAVTAREIVSTLRAAHVALVAAVTVVADETVGAGTATGRAIISAYVEGLGPPAGSSGAPGGGASLGARGTAAVPSASAPRDSAAVEQSRDSRSGRD</sequence>
<evidence type="ECO:0000313" key="3">
    <source>
        <dbReference type="Proteomes" id="UP000199645"/>
    </source>
</evidence>
<proteinExistence type="predicted"/>
<evidence type="ECO:0000313" key="2">
    <source>
        <dbReference type="EMBL" id="SFF96042.1"/>
    </source>
</evidence>
<dbReference type="Proteomes" id="UP000199645">
    <property type="component" value="Unassembled WGS sequence"/>
</dbReference>
<feature type="compositionally biased region" description="Basic and acidic residues" evidence="1">
    <location>
        <begin position="159"/>
        <end position="168"/>
    </location>
</feature>
<evidence type="ECO:0000256" key="1">
    <source>
        <dbReference type="SAM" id="MobiDB-lite"/>
    </source>
</evidence>
<name>A0A1I2MX33_9ACTN</name>